<reference evidence="2 3" key="1">
    <citation type="submission" date="2017-08" db="EMBL/GenBank/DDBJ databases">
        <title>Infants hospitalized years apart are colonized by the same room-sourced microbial strains.</title>
        <authorList>
            <person name="Brooks B."/>
            <person name="Olm M.R."/>
            <person name="Firek B.A."/>
            <person name="Baker R."/>
            <person name="Thomas B.C."/>
            <person name="Morowitz M.J."/>
            <person name="Banfield J.F."/>
        </authorList>
    </citation>
    <scope>NUCLEOTIDE SEQUENCE [LARGE SCALE GENOMIC DNA]</scope>
    <source>
        <strain evidence="2">S2_003_000_R2_14</strain>
    </source>
</reference>
<organism evidence="2 3">
    <name type="scientific">Archangium gephyra</name>
    <dbReference type="NCBI Taxonomy" id="48"/>
    <lineage>
        <taxon>Bacteria</taxon>
        <taxon>Pseudomonadati</taxon>
        <taxon>Myxococcota</taxon>
        <taxon>Myxococcia</taxon>
        <taxon>Myxococcales</taxon>
        <taxon>Cystobacterineae</taxon>
        <taxon>Archangiaceae</taxon>
        <taxon>Archangium</taxon>
    </lineage>
</organism>
<feature type="transmembrane region" description="Helical" evidence="1">
    <location>
        <begin position="29"/>
        <end position="47"/>
    </location>
</feature>
<keyword evidence="1" id="KW-0472">Membrane</keyword>
<evidence type="ECO:0000256" key="1">
    <source>
        <dbReference type="SAM" id="Phobius"/>
    </source>
</evidence>
<dbReference type="Proteomes" id="UP000249061">
    <property type="component" value="Unassembled WGS sequence"/>
</dbReference>
<name>A0A2W5VAW7_9BACT</name>
<keyword evidence="1" id="KW-0812">Transmembrane</keyword>
<protein>
    <submittedName>
        <fullName evidence="2">Uncharacterized protein</fullName>
    </submittedName>
</protein>
<proteinExistence type="predicted"/>
<dbReference type="AlphaFoldDB" id="A0A2W5VAW7"/>
<comment type="caution">
    <text evidence="2">The sequence shown here is derived from an EMBL/GenBank/DDBJ whole genome shotgun (WGS) entry which is preliminary data.</text>
</comment>
<accession>A0A2W5VAW7</accession>
<keyword evidence="1" id="KW-1133">Transmembrane helix</keyword>
<feature type="transmembrane region" description="Helical" evidence="1">
    <location>
        <begin position="124"/>
        <end position="143"/>
    </location>
</feature>
<feature type="transmembrane region" description="Helical" evidence="1">
    <location>
        <begin position="193"/>
        <end position="211"/>
    </location>
</feature>
<dbReference type="EMBL" id="QFQP01000032">
    <property type="protein sequence ID" value="PZR07311.1"/>
    <property type="molecule type" value="Genomic_DNA"/>
</dbReference>
<gene>
    <name evidence="2" type="ORF">DI536_28080</name>
</gene>
<feature type="transmembrane region" description="Helical" evidence="1">
    <location>
        <begin position="6"/>
        <end position="22"/>
    </location>
</feature>
<evidence type="ECO:0000313" key="3">
    <source>
        <dbReference type="Proteomes" id="UP000249061"/>
    </source>
</evidence>
<sequence length="218" mass="23187">MVELGVVVLPVVLVLLVVFAWRRVSGKSGVGLLLALAGWLLVTALAARSGVLANFDARPPPFIGLLLSVVAVTVVFVRSRVGVRLGAELPLVALVAFQSFRLPLELLMHEAAVQGVTPPQMTFTGWNFDIVTGVTAILVAALGAPKKLVLAWNILGSALVVVIVTIAVASSPIFKAFGDGPAVNTFVAHFPYVWLPSAMVMFAFVGHVLIFRRLRMPT</sequence>
<feature type="transmembrane region" description="Helical" evidence="1">
    <location>
        <begin position="150"/>
        <end position="173"/>
    </location>
</feature>
<feature type="transmembrane region" description="Helical" evidence="1">
    <location>
        <begin position="59"/>
        <end position="78"/>
    </location>
</feature>
<feature type="transmembrane region" description="Helical" evidence="1">
    <location>
        <begin position="85"/>
        <end position="104"/>
    </location>
</feature>
<evidence type="ECO:0000313" key="2">
    <source>
        <dbReference type="EMBL" id="PZR07311.1"/>
    </source>
</evidence>